<dbReference type="EMBL" id="VSSQ01004908">
    <property type="protein sequence ID" value="MPM27103.1"/>
    <property type="molecule type" value="Genomic_DNA"/>
</dbReference>
<dbReference type="InterPro" id="IPR014436">
    <property type="entry name" value="Extradiol_dOase_DODA"/>
</dbReference>
<dbReference type="Gene3D" id="3.40.830.10">
    <property type="entry name" value="LigB-like"/>
    <property type="match status" value="1"/>
</dbReference>
<comment type="caution">
    <text evidence="7">The sequence shown here is derived from an EMBL/GenBank/DDBJ whole genome shotgun (WGS) entry which is preliminary data.</text>
</comment>
<gene>
    <name evidence="7" type="primary">ygiD_17</name>
    <name evidence="7" type="ORF">SDC9_73608</name>
</gene>
<keyword evidence="5 7" id="KW-0560">Oxidoreductase</keyword>
<dbReference type="GO" id="GO:0008270">
    <property type="term" value="F:zinc ion binding"/>
    <property type="evidence" value="ECO:0007669"/>
    <property type="project" value="InterPro"/>
</dbReference>
<dbReference type="EC" id="1.13.11.29" evidence="7"/>
<evidence type="ECO:0000256" key="1">
    <source>
        <dbReference type="ARBA" id="ARBA00001947"/>
    </source>
</evidence>
<keyword evidence="7" id="KW-0223">Dioxygenase</keyword>
<proteinExistence type="inferred from homology"/>
<sequence length="255" mass="28494">MERMPVLFVGHGSPMNAIEQNQFSDRWIALGSELPRPEAILCVSAHWYTRGYRLNTAAATNMIYDMYGFPDELYRVQYPAPGSPKFSRQAKELLGDLAKTDNGWGLDHGAWSVLRRMFPNADIPVFQLSVDAASPLEQHYAVGKMLAPLRERGVLILGSGNIVHNLAKVNWSMAGGYSWAEEFDDYIKTCILAHQDDNVIHYERAGSSAYYAFPTPDHYAPLIYVLGAKSEEDKITVFNDACVLGSLSMTGYRFG</sequence>
<dbReference type="PANTHER" id="PTHR30096">
    <property type="entry name" value="4,5-DOPA DIOXYGENASE EXTRADIOL-LIKE PROTEIN"/>
    <property type="match status" value="1"/>
</dbReference>
<name>A0A644YKS2_9ZZZZ</name>
<dbReference type="AlphaFoldDB" id="A0A644YKS2"/>
<evidence type="ECO:0000256" key="2">
    <source>
        <dbReference type="ARBA" id="ARBA00007581"/>
    </source>
</evidence>
<dbReference type="CDD" id="cd07363">
    <property type="entry name" value="45_DOPA_Dioxygenase"/>
    <property type="match status" value="1"/>
</dbReference>
<dbReference type="NCBIfam" id="NF007914">
    <property type="entry name" value="PRK10628.1"/>
    <property type="match status" value="1"/>
</dbReference>
<evidence type="ECO:0000256" key="4">
    <source>
        <dbReference type="ARBA" id="ARBA00022833"/>
    </source>
</evidence>
<comment type="similarity">
    <text evidence="2">Belongs to the DODA-type extradiol aromatic ring-opening dioxygenase family.</text>
</comment>
<accession>A0A644YKS2</accession>
<protein>
    <submittedName>
        <fullName evidence="7">4,5-DOPA dioxygenase extradiol</fullName>
        <ecNumber evidence="7">1.13.11.29</ecNumber>
    </submittedName>
</protein>
<dbReference type="Pfam" id="PF02900">
    <property type="entry name" value="LigB"/>
    <property type="match status" value="1"/>
</dbReference>
<keyword evidence="4" id="KW-0862">Zinc</keyword>
<dbReference type="SUPFAM" id="SSF53213">
    <property type="entry name" value="LigB-like"/>
    <property type="match status" value="1"/>
</dbReference>
<evidence type="ECO:0000256" key="5">
    <source>
        <dbReference type="ARBA" id="ARBA00023002"/>
    </source>
</evidence>
<dbReference type="GO" id="GO:0050297">
    <property type="term" value="F:stizolobate synthase activity"/>
    <property type="evidence" value="ECO:0007669"/>
    <property type="project" value="UniProtKB-EC"/>
</dbReference>
<evidence type="ECO:0000259" key="6">
    <source>
        <dbReference type="Pfam" id="PF02900"/>
    </source>
</evidence>
<feature type="domain" description="Extradiol ring-cleavage dioxygenase class III enzyme subunit B" evidence="6">
    <location>
        <begin position="34"/>
        <end position="243"/>
    </location>
</feature>
<dbReference type="GO" id="GO:0008198">
    <property type="term" value="F:ferrous iron binding"/>
    <property type="evidence" value="ECO:0007669"/>
    <property type="project" value="InterPro"/>
</dbReference>
<evidence type="ECO:0000256" key="3">
    <source>
        <dbReference type="ARBA" id="ARBA00022723"/>
    </source>
</evidence>
<organism evidence="7">
    <name type="scientific">bioreactor metagenome</name>
    <dbReference type="NCBI Taxonomy" id="1076179"/>
    <lineage>
        <taxon>unclassified sequences</taxon>
        <taxon>metagenomes</taxon>
        <taxon>ecological metagenomes</taxon>
    </lineage>
</organism>
<dbReference type="InterPro" id="IPR004183">
    <property type="entry name" value="Xdiol_dOase_suB"/>
</dbReference>
<reference evidence="7" key="1">
    <citation type="submission" date="2019-08" db="EMBL/GenBank/DDBJ databases">
        <authorList>
            <person name="Kucharzyk K."/>
            <person name="Murdoch R.W."/>
            <person name="Higgins S."/>
            <person name="Loffler F."/>
        </authorList>
    </citation>
    <scope>NUCLEOTIDE SEQUENCE</scope>
</reference>
<dbReference type="PANTHER" id="PTHR30096:SF0">
    <property type="entry name" value="4,5-DOPA DIOXYGENASE EXTRADIOL-LIKE PROTEIN"/>
    <property type="match status" value="1"/>
</dbReference>
<evidence type="ECO:0000313" key="7">
    <source>
        <dbReference type="EMBL" id="MPM27103.1"/>
    </source>
</evidence>
<keyword evidence="3" id="KW-0479">Metal-binding</keyword>
<comment type="cofactor">
    <cofactor evidence="1">
        <name>Zn(2+)</name>
        <dbReference type="ChEBI" id="CHEBI:29105"/>
    </cofactor>
</comment>
<dbReference type="PIRSF" id="PIRSF006157">
    <property type="entry name" value="Doxgns_DODA"/>
    <property type="match status" value="1"/>
</dbReference>